<evidence type="ECO:0000256" key="5">
    <source>
        <dbReference type="SAM" id="Phobius"/>
    </source>
</evidence>
<keyword evidence="2" id="KW-0597">Phosphoprotein</keyword>
<dbReference type="Gene3D" id="6.10.340.10">
    <property type="match status" value="1"/>
</dbReference>
<protein>
    <submittedName>
        <fullName evidence="7">Integral membrane sensor signal transduction histidine kinase</fullName>
        <ecNumber evidence="7">2.7.13.3</ecNumber>
    </submittedName>
</protein>
<dbReference type="PATRIC" id="fig|1195236.3.peg.1509"/>
<dbReference type="Pfam" id="PF06580">
    <property type="entry name" value="His_kinase"/>
    <property type="match status" value="1"/>
</dbReference>
<dbReference type="Gene3D" id="3.30.450.20">
    <property type="entry name" value="PAS domain"/>
    <property type="match status" value="1"/>
</dbReference>
<dbReference type="GO" id="GO:0016020">
    <property type="term" value="C:membrane"/>
    <property type="evidence" value="ECO:0007669"/>
    <property type="project" value="UniProtKB-SubCell"/>
</dbReference>
<proteinExistence type="predicted"/>
<dbReference type="SUPFAM" id="SSF55874">
    <property type="entry name" value="ATPase domain of HSP90 chaperone/DNA topoisomerase II/histidine kinase"/>
    <property type="match status" value="1"/>
</dbReference>
<dbReference type="SUPFAM" id="SSF158472">
    <property type="entry name" value="HAMP domain-like"/>
    <property type="match status" value="1"/>
</dbReference>
<dbReference type="GO" id="GO:0000155">
    <property type="term" value="F:phosphorelay sensor kinase activity"/>
    <property type="evidence" value="ECO:0007669"/>
    <property type="project" value="InterPro"/>
</dbReference>
<accession>S0FL35</accession>
<keyword evidence="8" id="KW-1185">Reference proteome</keyword>
<dbReference type="PANTHER" id="PTHR34220:SF7">
    <property type="entry name" value="SENSOR HISTIDINE KINASE YPDA"/>
    <property type="match status" value="1"/>
</dbReference>
<dbReference type="Gene3D" id="3.30.565.10">
    <property type="entry name" value="Histidine kinase-like ATPase, C-terminal domain"/>
    <property type="match status" value="1"/>
</dbReference>
<dbReference type="EMBL" id="AORV01000025">
    <property type="protein sequence ID" value="EMS72905.1"/>
    <property type="molecule type" value="Genomic_DNA"/>
</dbReference>
<gene>
    <name evidence="7" type="ORF">CTER_1203</name>
</gene>
<reference evidence="7 8" key="1">
    <citation type="journal article" date="2013" name="Genome Announc.">
        <title>Draft Genome Sequence of the Cellulolytic, Mesophilic, Anaerobic Bacterium Clostridium termitidis Strain CT1112 (DSM 5398).</title>
        <authorList>
            <person name="Lal S."/>
            <person name="Ramachandran U."/>
            <person name="Zhang X."/>
            <person name="Munir R."/>
            <person name="Sparling R."/>
            <person name="Levin D.B."/>
        </authorList>
    </citation>
    <scope>NUCLEOTIDE SEQUENCE [LARGE SCALE GENOMIC DNA]</scope>
    <source>
        <strain evidence="7 8">CT1112</strain>
    </source>
</reference>
<sequence>MRQPKNLKTRLILYFTASTIILSISINLFHYYSTKNLLKKNMIENANPSINYITDNIEKQLKLAGQLSDWIFMNSSLERVKLKKYNSVEVPYDDDISRVVDILNDQIISSSIGNNISSLIISLDNGVDIRTGEDASMVDKEKIETAGWFVDGLHKNGLIHWNSIIINPSQYNSNKYVLPIVRPVISSVYNKKIGWSFIGFKESLISDVYKKFTSGNVEQIYVINPQGICVSHQSPKMIGTNYLDHPYIKTVLSQGKGCFDTKINGINKMIVFNKFKTTDWIIVEELSYEALVGQNMVLFNSTILVIFISTMISFTLTVYLSSNLTNPLKKLKRHMKNISNGNFTRDMSIEGQDEIGEVGKGINEMTLNIKALLDFKLMEEENKRKLELKLLQSQVNPHFLYNTLNSIKWMASVQRADGISNAVSALGRLLKNLAKGTSDKITLREETSLIEDYVLIQNIRYGGRIKFEKLVDREELMNFRIVKFTLQPIIENAVFHGIEPKKDAGRIILSLAEADGELLISIEDDGVGMTGDQIGKLFFNPNIDKNIGISSMGIKNVDDRLKLTYGSNYGLDIISEEGCFTRVIIKIPKED</sequence>
<dbReference type="PANTHER" id="PTHR34220">
    <property type="entry name" value="SENSOR HISTIDINE KINASE YPDA"/>
    <property type="match status" value="1"/>
</dbReference>
<evidence type="ECO:0000256" key="2">
    <source>
        <dbReference type="ARBA" id="ARBA00022553"/>
    </source>
</evidence>
<comment type="caution">
    <text evidence="7">The sequence shown here is derived from an EMBL/GenBank/DDBJ whole genome shotgun (WGS) entry which is preliminary data.</text>
</comment>
<dbReference type="InterPro" id="IPR050640">
    <property type="entry name" value="Bact_2-comp_sensor_kinase"/>
</dbReference>
<keyword evidence="5" id="KW-0812">Transmembrane</keyword>
<dbReference type="STRING" id="1195236.CTER_1203"/>
<evidence type="ECO:0000256" key="4">
    <source>
        <dbReference type="ARBA" id="ARBA00022777"/>
    </source>
</evidence>
<keyword evidence="4 7" id="KW-0418">Kinase</keyword>
<dbReference type="EC" id="2.7.13.3" evidence="7"/>
<dbReference type="InterPro" id="IPR003594">
    <property type="entry name" value="HATPase_dom"/>
</dbReference>
<dbReference type="CDD" id="cd06225">
    <property type="entry name" value="HAMP"/>
    <property type="match status" value="1"/>
</dbReference>
<dbReference type="SMART" id="SM00304">
    <property type="entry name" value="HAMP"/>
    <property type="match status" value="1"/>
</dbReference>
<dbReference type="InterPro" id="IPR010559">
    <property type="entry name" value="Sig_transdc_His_kin_internal"/>
</dbReference>
<organism evidence="7 8">
    <name type="scientific">Ruminiclostridium cellobioparum subsp. termitidis CT1112</name>
    <dbReference type="NCBI Taxonomy" id="1195236"/>
    <lineage>
        <taxon>Bacteria</taxon>
        <taxon>Bacillati</taxon>
        <taxon>Bacillota</taxon>
        <taxon>Clostridia</taxon>
        <taxon>Eubacteriales</taxon>
        <taxon>Oscillospiraceae</taxon>
        <taxon>Ruminiclostridium</taxon>
    </lineage>
</organism>
<dbReference type="eggNOG" id="COG2972">
    <property type="taxonomic scope" value="Bacteria"/>
</dbReference>
<dbReference type="InterPro" id="IPR036890">
    <property type="entry name" value="HATPase_C_sf"/>
</dbReference>
<feature type="transmembrane region" description="Helical" evidence="5">
    <location>
        <begin position="297"/>
        <end position="320"/>
    </location>
</feature>
<dbReference type="Pfam" id="PF00672">
    <property type="entry name" value="HAMP"/>
    <property type="match status" value="1"/>
</dbReference>
<feature type="transmembrane region" description="Helical" evidence="5">
    <location>
        <begin position="12"/>
        <end position="32"/>
    </location>
</feature>
<evidence type="ECO:0000256" key="3">
    <source>
        <dbReference type="ARBA" id="ARBA00022679"/>
    </source>
</evidence>
<keyword evidence="5" id="KW-0472">Membrane</keyword>
<dbReference type="Pfam" id="PF02518">
    <property type="entry name" value="HATPase_c"/>
    <property type="match status" value="1"/>
</dbReference>
<evidence type="ECO:0000313" key="8">
    <source>
        <dbReference type="Proteomes" id="UP000014155"/>
    </source>
</evidence>
<feature type="domain" description="HAMP" evidence="6">
    <location>
        <begin position="322"/>
        <end position="374"/>
    </location>
</feature>
<evidence type="ECO:0000313" key="7">
    <source>
        <dbReference type="EMBL" id="EMS72905.1"/>
    </source>
</evidence>
<dbReference type="RefSeq" id="WP_004624639.1">
    <property type="nucleotide sequence ID" value="NZ_AORV01000025.1"/>
</dbReference>
<dbReference type="Proteomes" id="UP000014155">
    <property type="component" value="Unassembled WGS sequence"/>
</dbReference>
<dbReference type="AlphaFoldDB" id="S0FL35"/>
<keyword evidence="3 7" id="KW-0808">Transferase</keyword>
<keyword evidence="5" id="KW-1133">Transmembrane helix</keyword>
<name>S0FL35_RUMCE</name>
<dbReference type="InterPro" id="IPR003660">
    <property type="entry name" value="HAMP_dom"/>
</dbReference>
<evidence type="ECO:0000256" key="1">
    <source>
        <dbReference type="ARBA" id="ARBA00004370"/>
    </source>
</evidence>
<evidence type="ECO:0000259" key="6">
    <source>
        <dbReference type="PROSITE" id="PS50885"/>
    </source>
</evidence>
<comment type="subcellular location">
    <subcellularLocation>
        <location evidence="1">Membrane</location>
    </subcellularLocation>
</comment>
<dbReference type="PROSITE" id="PS50885">
    <property type="entry name" value="HAMP"/>
    <property type="match status" value="1"/>
</dbReference>